<feature type="binding site" evidence="12">
    <location>
        <position position="414"/>
    </location>
    <ligand>
        <name>Zn(2+)</name>
        <dbReference type="ChEBI" id="CHEBI:29105"/>
        <label>1</label>
    </ligand>
</feature>
<dbReference type="PANTHER" id="PTHR30580">
    <property type="entry name" value="PRIMOSOMAL PROTEIN N"/>
    <property type="match status" value="1"/>
</dbReference>
<keyword evidence="2 12" id="KW-0235">DNA replication</keyword>
<evidence type="ECO:0000256" key="2">
    <source>
        <dbReference type="ARBA" id="ARBA00022705"/>
    </source>
</evidence>
<dbReference type="PANTHER" id="PTHR30580:SF0">
    <property type="entry name" value="PRIMOSOMAL PROTEIN N"/>
    <property type="match status" value="1"/>
</dbReference>
<dbReference type="GO" id="GO:0006269">
    <property type="term" value="P:DNA replication, synthesis of primer"/>
    <property type="evidence" value="ECO:0007669"/>
    <property type="project" value="UniProtKB-KW"/>
</dbReference>
<dbReference type="Pfam" id="PF18319">
    <property type="entry name" value="Zn_ribbon_PriA"/>
    <property type="match status" value="1"/>
</dbReference>
<name>A0A6M4HBF3_9PROT</name>
<organism evidence="15 16">
    <name type="scientific">Usitatibacter palustris</name>
    <dbReference type="NCBI Taxonomy" id="2732487"/>
    <lineage>
        <taxon>Bacteria</taxon>
        <taxon>Pseudomonadati</taxon>
        <taxon>Pseudomonadota</taxon>
        <taxon>Betaproteobacteria</taxon>
        <taxon>Nitrosomonadales</taxon>
        <taxon>Usitatibacteraceae</taxon>
        <taxon>Usitatibacter</taxon>
    </lineage>
</organism>
<gene>
    <name evidence="12 15" type="primary">priA</name>
    <name evidence="15" type="ORF">DSM104440_03763</name>
</gene>
<dbReference type="GO" id="GO:0006310">
    <property type="term" value="P:DNA recombination"/>
    <property type="evidence" value="ECO:0007669"/>
    <property type="project" value="InterPro"/>
</dbReference>
<dbReference type="FunFam" id="3.40.50.300:FF:000489">
    <property type="entry name" value="Primosome assembly protein PriA"/>
    <property type="match status" value="1"/>
</dbReference>
<dbReference type="Pfam" id="PF18074">
    <property type="entry name" value="PriA_C"/>
    <property type="match status" value="1"/>
</dbReference>
<dbReference type="GO" id="GO:0006270">
    <property type="term" value="P:DNA replication initiation"/>
    <property type="evidence" value="ECO:0007669"/>
    <property type="project" value="TreeGrafter"/>
</dbReference>
<evidence type="ECO:0000256" key="4">
    <source>
        <dbReference type="ARBA" id="ARBA00022741"/>
    </source>
</evidence>
<evidence type="ECO:0000256" key="6">
    <source>
        <dbReference type="ARBA" id="ARBA00022806"/>
    </source>
</evidence>
<keyword evidence="8 12" id="KW-0067">ATP-binding</keyword>
<dbReference type="Gene3D" id="3.40.1440.60">
    <property type="entry name" value="PriA, 3(prime) DNA-binding domain"/>
    <property type="match status" value="1"/>
</dbReference>
<evidence type="ECO:0000256" key="11">
    <source>
        <dbReference type="ARBA" id="ARBA00048988"/>
    </source>
</evidence>
<feature type="binding site" evidence="12">
    <location>
        <position position="401"/>
    </location>
    <ligand>
        <name>Zn(2+)</name>
        <dbReference type="ChEBI" id="CHEBI:29105"/>
        <label>2</label>
    </ligand>
</feature>
<sequence length="663" mass="72493">MGNERRIVQVCLDVPLVATFDFRVPEGLDPEVGNLVVVPFGRTRKVGVVTGRIARSEIAPEKLRDIESVVADVAPLGRDELDLYRFCANYYLRPLGEVIAASLPPRLRQARRRKLAPAAPATARGPIAEGPPPTAEQEAALATVLASFDRFHPVLLEGITGSGKTEVYLRAIAEALARGRQALYLVPEIGLTPQLESRVRGRFPGEAVIAAHSHRSEGERAQAWLAAQSGTARIVLGTRLAVLSPFADLGLIIVDEEHDASYKQQEGLRYSARDVAVRRAQSLGIPVILGSATPSLESYTNARDKRYAHAKLAQRATGAALPVVRMIDTRVDKPVDGISRAMRDAVAARLERGEQSLIFVNRRGFAPVLYCRDCAWHSTCKRCSANLVLHLNSGEMRCHHCGFLGRVPPRCPKCGGMDLAPVGQGTQRVEESLQALFPKARIARVDRDSTARKGALKEVLDRVHASEVDILVGTQMLAKGHDYPGLTLVVALDSDSALFSADFRASERLFAQLVQVGGRAGRAALAGEVLIQTDFPTHPLYAAVARNDFAAFAEETLTERRAAGFPPYAHLALLRAESKKAGEAEEFLESAARLAKRFASRVEIFDPVPARMARKAGFERAQLLVRAKSRAALQPFLREWKSALDAKAERRVRWTLDVDPQEL</sequence>
<dbReference type="InterPro" id="IPR042115">
    <property type="entry name" value="PriA_3primeBD_sf"/>
</dbReference>
<dbReference type="EMBL" id="CP053073">
    <property type="protein sequence ID" value="QJR16926.1"/>
    <property type="molecule type" value="Genomic_DNA"/>
</dbReference>
<dbReference type="InterPro" id="IPR011545">
    <property type="entry name" value="DEAD/DEAH_box_helicase_dom"/>
</dbReference>
<dbReference type="KEGG" id="upl:DSM104440_03763"/>
<evidence type="ECO:0000256" key="12">
    <source>
        <dbReference type="HAMAP-Rule" id="MF_00983"/>
    </source>
</evidence>
<evidence type="ECO:0000256" key="7">
    <source>
        <dbReference type="ARBA" id="ARBA00022833"/>
    </source>
</evidence>
<evidence type="ECO:0000259" key="14">
    <source>
        <dbReference type="PROSITE" id="PS51192"/>
    </source>
</evidence>
<evidence type="ECO:0000256" key="10">
    <source>
        <dbReference type="ARBA" id="ARBA00023235"/>
    </source>
</evidence>
<evidence type="ECO:0000256" key="9">
    <source>
        <dbReference type="ARBA" id="ARBA00023125"/>
    </source>
</evidence>
<keyword evidence="1 12" id="KW-0639">Primosome</keyword>
<dbReference type="Pfam" id="PF00270">
    <property type="entry name" value="DEAD"/>
    <property type="match status" value="1"/>
</dbReference>
<comment type="subunit">
    <text evidence="12">Component of the replication restart primosome.</text>
</comment>
<dbReference type="SMART" id="SM00490">
    <property type="entry name" value="HELICc"/>
    <property type="match status" value="1"/>
</dbReference>
<dbReference type="AlphaFoldDB" id="A0A6M4HBF3"/>
<dbReference type="GO" id="GO:1990077">
    <property type="term" value="C:primosome complex"/>
    <property type="evidence" value="ECO:0007669"/>
    <property type="project" value="UniProtKB-UniRule"/>
</dbReference>
<dbReference type="FunCoup" id="A0A6M4HBF3">
    <property type="interactions" value="347"/>
</dbReference>
<feature type="binding site" evidence="12">
    <location>
        <position position="380"/>
    </location>
    <ligand>
        <name>Zn(2+)</name>
        <dbReference type="ChEBI" id="CHEBI:29105"/>
        <label>2</label>
    </ligand>
</feature>
<dbReference type="Pfam" id="PF00271">
    <property type="entry name" value="Helicase_C"/>
    <property type="match status" value="1"/>
</dbReference>
<dbReference type="HAMAP" id="MF_00983">
    <property type="entry name" value="PriA"/>
    <property type="match status" value="1"/>
</dbReference>
<feature type="compositionally biased region" description="Low complexity" evidence="13">
    <location>
        <begin position="116"/>
        <end position="128"/>
    </location>
</feature>
<dbReference type="SUPFAM" id="SSF52540">
    <property type="entry name" value="P-loop containing nucleoside triphosphate hydrolases"/>
    <property type="match status" value="1"/>
</dbReference>
<dbReference type="PROSITE" id="PS51192">
    <property type="entry name" value="HELICASE_ATP_BIND_1"/>
    <property type="match status" value="1"/>
</dbReference>
<dbReference type="GO" id="GO:0005524">
    <property type="term" value="F:ATP binding"/>
    <property type="evidence" value="ECO:0007669"/>
    <property type="project" value="UniProtKB-UniRule"/>
</dbReference>
<evidence type="ECO:0000313" key="15">
    <source>
        <dbReference type="EMBL" id="QJR16926.1"/>
    </source>
</evidence>
<dbReference type="InterPro" id="IPR041236">
    <property type="entry name" value="PriA_C"/>
</dbReference>
<keyword evidence="16" id="KW-1185">Reference proteome</keyword>
<proteinExistence type="inferred from homology"/>
<keyword evidence="4 12" id="KW-0547">Nucleotide-binding</keyword>
<feature type="domain" description="Helicase ATP-binding" evidence="14">
    <location>
        <begin position="145"/>
        <end position="312"/>
    </location>
</feature>
<evidence type="ECO:0000256" key="5">
    <source>
        <dbReference type="ARBA" id="ARBA00022801"/>
    </source>
</evidence>
<dbReference type="InParanoid" id="A0A6M4HBF3"/>
<protein>
    <recommendedName>
        <fullName evidence="12">Replication restart protein PriA</fullName>
    </recommendedName>
    <alternativeName>
        <fullName evidence="12">ATP-dependent DNA helicase PriA</fullName>
        <ecNumber evidence="12">5.6.2.4</ecNumber>
    </alternativeName>
    <alternativeName>
        <fullName evidence="12">DNA 3'-5' helicase PriA</fullName>
    </alternativeName>
</protein>
<feature type="region of interest" description="Disordered" evidence="13">
    <location>
        <begin position="114"/>
        <end position="134"/>
    </location>
</feature>
<comment type="catalytic activity">
    <reaction evidence="12">
        <text>Couples ATP hydrolysis with the unwinding of duplex DNA by translocating in the 3'-5' direction.</text>
        <dbReference type="EC" id="5.6.2.4"/>
    </reaction>
</comment>
<dbReference type="Gene3D" id="3.40.50.300">
    <property type="entry name" value="P-loop containing nucleotide triphosphate hydrolases"/>
    <property type="match status" value="2"/>
</dbReference>
<dbReference type="SMART" id="SM00487">
    <property type="entry name" value="DEXDc"/>
    <property type="match status" value="1"/>
</dbReference>
<dbReference type="GO" id="GO:0016787">
    <property type="term" value="F:hydrolase activity"/>
    <property type="evidence" value="ECO:0007669"/>
    <property type="project" value="UniProtKB-KW"/>
</dbReference>
<dbReference type="NCBIfam" id="TIGR00595">
    <property type="entry name" value="priA"/>
    <property type="match status" value="1"/>
</dbReference>
<feature type="binding site" evidence="12">
    <location>
        <position position="411"/>
    </location>
    <ligand>
        <name>Zn(2+)</name>
        <dbReference type="ChEBI" id="CHEBI:29105"/>
        <label>1</label>
    </ligand>
</feature>
<accession>A0A6M4HBF3</accession>
<evidence type="ECO:0000256" key="3">
    <source>
        <dbReference type="ARBA" id="ARBA00022723"/>
    </source>
</evidence>
<dbReference type="GO" id="GO:0008270">
    <property type="term" value="F:zinc ion binding"/>
    <property type="evidence" value="ECO:0007669"/>
    <property type="project" value="UniProtKB-UniRule"/>
</dbReference>
<evidence type="ECO:0000256" key="8">
    <source>
        <dbReference type="ARBA" id="ARBA00022840"/>
    </source>
</evidence>
<feature type="binding site" evidence="12">
    <location>
        <position position="383"/>
    </location>
    <ligand>
        <name>Zn(2+)</name>
        <dbReference type="ChEBI" id="CHEBI:29105"/>
        <label>2</label>
    </ligand>
</feature>
<feature type="binding site" evidence="12">
    <location>
        <position position="371"/>
    </location>
    <ligand>
        <name>Zn(2+)</name>
        <dbReference type="ChEBI" id="CHEBI:29105"/>
        <label>1</label>
    </ligand>
</feature>
<dbReference type="InterPro" id="IPR001650">
    <property type="entry name" value="Helicase_C-like"/>
</dbReference>
<dbReference type="GO" id="GO:0006302">
    <property type="term" value="P:double-strand break repair"/>
    <property type="evidence" value="ECO:0007669"/>
    <property type="project" value="InterPro"/>
</dbReference>
<dbReference type="InterPro" id="IPR005259">
    <property type="entry name" value="PriA"/>
</dbReference>
<dbReference type="NCBIfam" id="NF004067">
    <property type="entry name" value="PRK05580.1-4"/>
    <property type="match status" value="1"/>
</dbReference>
<comment type="cofactor">
    <cofactor evidence="12">
        <name>Zn(2+)</name>
        <dbReference type="ChEBI" id="CHEBI:29105"/>
    </cofactor>
    <text evidence="12">Binds 2 zinc ions per subunit.</text>
</comment>
<keyword evidence="7 12" id="KW-0862">Zinc</keyword>
<comment type="catalytic activity">
    <reaction evidence="11 12">
        <text>ATP + H2O = ADP + phosphate + H(+)</text>
        <dbReference type="Rhea" id="RHEA:13065"/>
        <dbReference type="ChEBI" id="CHEBI:15377"/>
        <dbReference type="ChEBI" id="CHEBI:15378"/>
        <dbReference type="ChEBI" id="CHEBI:30616"/>
        <dbReference type="ChEBI" id="CHEBI:43474"/>
        <dbReference type="ChEBI" id="CHEBI:456216"/>
        <dbReference type="EC" id="5.6.2.4"/>
    </reaction>
</comment>
<dbReference type="Proteomes" id="UP000503096">
    <property type="component" value="Chromosome"/>
</dbReference>
<dbReference type="Pfam" id="PF17764">
    <property type="entry name" value="PriA_3primeBD"/>
    <property type="match status" value="1"/>
</dbReference>
<keyword evidence="5 12" id="KW-0378">Hydrolase</keyword>
<keyword evidence="6 12" id="KW-0347">Helicase</keyword>
<keyword evidence="10 12" id="KW-0413">Isomerase</keyword>
<dbReference type="GO" id="GO:0043138">
    <property type="term" value="F:3'-5' DNA helicase activity"/>
    <property type="evidence" value="ECO:0007669"/>
    <property type="project" value="UniProtKB-EC"/>
</dbReference>
<dbReference type="InterPro" id="IPR041222">
    <property type="entry name" value="PriA_3primeBD"/>
</dbReference>
<dbReference type="InterPro" id="IPR027417">
    <property type="entry name" value="P-loop_NTPase"/>
</dbReference>
<keyword evidence="3 12" id="KW-0479">Metal-binding</keyword>
<reference evidence="15 16" key="1">
    <citation type="submission" date="2020-04" db="EMBL/GenBank/DDBJ databases">
        <title>Usitatibacter rugosus gen. nov., sp. nov. and Usitatibacter palustris sp. nov., novel members of Usitatibacteraceae fam. nov. within the order Nitrosomonadales isolated from soil.</title>
        <authorList>
            <person name="Huber K.J."/>
            <person name="Neumann-Schaal M."/>
            <person name="Geppert A."/>
            <person name="Luckner M."/>
            <person name="Wanner G."/>
            <person name="Overmann J."/>
        </authorList>
    </citation>
    <scope>NUCLEOTIDE SEQUENCE [LARGE SCALE GENOMIC DNA]</scope>
    <source>
        <strain evidence="15 16">Swamp67</strain>
    </source>
</reference>
<feature type="binding site" evidence="12">
    <location>
        <position position="374"/>
    </location>
    <ligand>
        <name>Zn(2+)</name>
        <dbReference type="ChEBI" id="CHEBI:29105"/>
        <label>1</label>
    </ligand>
</feature>
<keyword evidence="9 12" id="KW-0238">DNA-binding</keyword>
<dbReference type="CDD" id="cd18804">
    <property type="entry name" value="SF2_C_priA"/>
    <property type="match status" value="1"/>
</dbReference>
<evidence type="ECO:0000256" key="13">
    <source>
        <dbReference type="SAM" id="MobiDB-lite"/>
    </source>
</evidence>
<comment type="function">
    <text evidence="12">Initiates the restart of stalled replication forks, which reloads the replicative helicase on sites other than the origin of replication. Recognizes and binds to abandoned replication forks and remodels them to uncover a helicase loading site. Promotes assembly of the primosome at these replication forks.</text>
</comment>
<dbReference type="GO" id="GO:0003677">
    <property type="term" value="F:DNA binding"/>
    <property type="evidence" value="ECO:0007669"/>
    <property type="project" value="UniProtKB-UniRule"/>
</dbReference>
<dbReference type="InterPro" id="IPR014001">
    <property type="entry name" value="Helicase_ATP-bd"/>
</dbReference>
<dbReference type="RefSeq" id="WP_171165456.1">
    <property type="nucleotide sequence ID" value="NZ_CP053073.1"/>
</dbReference>
<dbReference type="EC" id="5.6.2.4" evidence="12"/>
<evidence type="ECO:0000313" key="16">
    <source>
        <dbReference type="Proteomes" id="UP000503096"/>
    </source>
</evidence>
<dbReference type="InterPro" id="IPR040498">
    <property type="entry name" value="PriA_CRR"/>
</dbReference>
<comment type="similarity">
    <text evidence="12">Belongs to the helicase family. PriA subfamily.</text>
</comment>
<dbReference type="CDD" id="cd17929">
    <property type="entry name" value="DEXHc_priA"/>
    <property type="match status" value="1"/>
</dbReference>
<evidence type="ECO:0000256" key="1">
    <source>
        <dbReference type="ARBA" id="ARBA00022515"/>
    </source>
</evidence>
<feature type="binding site" evidence="12">
    <location>
        <position position="398"/>
    </location>
    <ligand>
        <name>Zn(2+)</name>
        <dbReference type="ChEBI" id="CHEBI:29105"/>
        <label>2</label>
    </ligand>
</feature>